<dbReference type="PANTHER" id="PTHR42774">
    <property type="entry name" value="PHOSPHOTRANSFERASE SYSTEM TRANSPORT PROTEIN"/>
    <property type="match status" value="1"/>
</dbReference>
<proteinExistence type="predicted"/>
<organism evidence="4 5">
    <name type="scientific">Knufia fluminis</name>
    <dbReference type="NCBI Taxonomy" id="191047"/>
    <lineage>
        <taxon>Eukaryota</taxon>
        <taxon>Fungi</taxon>
        <taxon>Dikarya</taxon>
        <taxon>Ascomycota</taxon>
        <taxon>Pezizomycotina</taxon>
        <taxon>Eurotiomycetes</taxon>
        <taxon>Chaetothyriomycetidae</taxon>
        <taxon>Chaetothyriales</taxon>
        <taxon>Trichomeriaceae</taxon>
        <taxon>Knufia</taxon>
    </lineage>
</organism>
<dbReference type="InterPro" id="IPR011611">
    <property type="entry name" value="PfkB_dom"/>
</dbReference>
<dbReference type="InterPro" id="IPR029056">
    <property type="entry name" value="Ribokinase-like"/>
</dbReference>
<dbReference type="Pfam" id="PF00294">
    <property type="entry name" value="PfkB"/>
    <property type="match status" value="1"/>
</dbReference>
<evidence type="ECO:0000259" key="3">
    <source>
        <dbReference type="Pfam" id="PF00294"/>
    </source>
</evidence>
<evidence type="ECO:0000256" key="1">
    <source>
        <dbReference type="ARBA" id="ARBA00022679"/>
    </source>
</evidence>
<dbReference type="PROSITE" id="PS00584">
    <property type="entry name" value="PFKB_KINASES_2"/>
    <property type="match status" value="1"/>
</dbReference>
<gene>
    <name evidence="4" type="ORF">OHC33_000333</name>
</gene>
<reference evidence="4 5" key="1">
    <citation type="submission" date="2022-12" db="EMBL/GenBank/DDBJ databases">
        <title>Genomic features and morphological characterization of a novel Knufia sp. strain isolated from spacecraft assembly facility.</title>
        <authorList>
            <person name="Teixeira M."/>
            <person name="Chander A.M."/>
            <person name="Stajich J.E."/>
            <person name="Venkateswaran K."/>
        </authorList>
    </citation>
    <scope>NUCLEOTIDE SEQUENCE [LARGE SCALE GENOMIC DNA]</scope>
    <source>
        <strain evidence="4 5">FJI-L2-BK-P2</strain>
    </source>
</reference>
<dbReference type="AlphaFoldDB" id="A0AAN8ICF5"/>
<protein>
    <recommendedName>
        <fullName evidence="3">Carbohydrate kinase PfkB domain-containing protein</fullName>
    </recommendedName>
</protein>
<dbReference type="Proteomes" id="UP001316803">
    <property type="component" value="Unassembled WGS sequence"/>
</dbReference>
<accession>A0AAN8ICF5</accession>
<dbReference type="PANTHER" id="PTHR42774:SF3">
    <property type="entry name" value="KETOHEXOKINASE"/>
    <property type="match status" value="1"/>
</dbReference>
<comment type="caution">
    <text evidence="4">The sequence shown here is derived from an EMBL/GenBank/DDBJ whole genome shotgun (WGS) entry which is preliminary data.</text>
</comment>
<dbReference type="Gene3D" id="3.40.1190.20">
    <property type="match status" value="1"/>
</dbReference>
<feature type="domain" description="Carbohydrate kinase PfkB" evidence="3">
    <location>
        <begin position="126"/>
        <end position="380"/>
    </location>
</feature>
<dbReference type="EMBL" id="JAKLMC020000001">
    <property type="protein sequence ID" value="KAK5958490.1"/>
    <property type="molecule type" value="Genomic_DNA"/>
</dbReference>
<evidence type="ECO:0000313" key="4">
    <source>
        <dbReference type="EMBL" id="KAK5958490.1"/>
    </source>
</evidence>
<dbReference type="InterPro" id="IPR052562">
    <property type="entry name" value="Ketohexokinase-related"/>
</dbReference>
<dbReference type="InterPro" id="IPR002173">
    <property type="entry name" value="Carboh/pur_kinase_PfkB_CS"/>
</dbReference>
<dbReference type="SUPFAM" id="SSF53613">
    <property type="entry name" value="Ribokinase-like"/>
    <property type="match status" value="2"/>
</dbReference>
<keyword evidence="1" id="KW-0808">Transferase</keyword>
<dbReference type="GO" id="GO:0016301">
    <property type="term" value="F:kinase activity"/>
    <property type="evidence" value="ECO:0007669"/>
    <property type="project" value="UniProtKB-KW"/>
</dbReference>
<keyword evidence="5" id="KW-1185">Reference proteome</keyword>
<evidence type="ECO:0000256" key="2">
    <source>
        <dbReference type="ARBA" id="ARBA00022777"/>
    </source>
</evidence>
<name>A0AAN8ICF5_9EURO</name>
<sequence>MQRSRLIAVGACAIDTILEVPHFPEQDSKTRATNLTKRRGGNCPNSLEVLQQLVRLEHARRMNGYTPRSDATEGAAVPELSLISTLPSRKSPQIPFILASFDPAESKAATTDDSKSSPVSAPIPSGVDFSHCIYRDAHAKPVSSYIISDQSSGSRTIINHNMLEEMTFDEFKTIADELLSDVGPKEHIWFHFEGRIPPTTLECIKYLRAHLAVTRNESRSPAPNLRISVELEKPGREGLQELAHQADVILYSRSWAEGEGCSSAAECLKGQAAVLGFNNYGTGGCERTLISTWGDKGSCALILPCSAADLDTSIISSPAFDLDGKKVVDTVGAGDTFIAGMLFGFLCREHDKDNTACAWSLKQKLDFANELAGRKIIQHGFRGLAEQMEGLFDERQC</sequence>
<keyword evidence="2" id="KW-0418">Kinase</keyword>
<evidence type="ECO:0000313" key="5">
    <source>
        <dbReference type="Proteomes" id="UP001316803"/>
    </source>
</evidence>